<evidence type="ECO:0000313" key="2">
    <source>
        <dbReference type="EMBL" id="BCJ38860.1"/>
    </source>
</evidence>
<dbReference type="Proteomes" id="UP000611640">
    <property type="component" value="Chromosome"/>
</dbReference>
<dbReference type="AlphaFoldDB" id="A0A7R7DVX2"/>
<dbReference type="KEGG" id="atl:Athai_63630"/>
<evidence type="ECO:0000313" key="3">
    <source>
        <dbReference type="Proteomes" id="UP000611640"/>
    </source>
</evidence>
<dbReference type="GO" id="GO:0015074">
    <property type="term" value="P:DNA integration"/>
    <property type="evidence" value="ECO:0007669"/>
    <property type="project" value="InterPro"/>
</dbReference>
<dbReference type="SUPFAM" id="SSF56349">
    <property type="entry name" value="DNA breaking-rejoining enzymes"/>
    <property type="match status" value="1"/>
</dbReference>
<dbReference type="InterPro" id="IPR011010">
    <property type="entry name" value="DNA_brk_join_enz"/>
</dbReference>
<organism evidence="2 3">
    <name type="scientific">Actinocatenispora thailandica</name>
    <dbReference type="NCBI Taxonomy" id="227318"/>
    <lineage>
        <taxon>Bacteria</taxon>
        <taxon>Bacillati</taxon>
        <taxon>Actinomycetota</taxon>
        <taxon>Actinomycetes</taxon>
        <taxon>Micromonosporales</taxon>
        <taxon>Micromonosporaceae</taxon>
        <taxon>Actinocatenispora</taxon>
    </lineage>
</organism>
<gene>
    <name evidence="2" type="ORF">Athai_63630</name>
</gene>
<name>A0A7R7DVX2_9ACTN</name>
<dbReference type="GO" id="GO:0006310">
    <property type="term" value="P:DNA recombination"/>
    <property type="evidence" value="ECO:0007669"/>
    <property type="project" value="UniProtKB-KW"/>
</dbReference>
<evidence type="ECO:0008006" key="4">
    <source>
        <dbReference type="Google" id="ProtNLM"/>
    </source>
</evidence>
<proteinExistence type="predicted"/>
<dbReference type="Gene3D" id="1.10.443.10">
    <property type="entry name" value="Intergrase catalytic core"/>
    <property type="match status" value="1"/>
</dbReference>
<accession>A0A7R7DVX2</accession>
<dbReference type="GO" id="GO:0003677">
    <property type="term" value="F:DNA binding"/>
    <property type="evidence" value="ECO:0007669"/>
    <property type="project" value="InterPro"/>
</dbReference>
<sequence length="39" mass="4168">MTVDEAQAFMGKLSGNRLEGLFVLAMATGLRRGELLGLT</sequence>
<keyword evidence="1" id="KW-0233">DNA recombination</keyword>
<keyword evidence="3" id="KW-1185">Reference proteome</keyword>
<evidence type="ECO:0000256" key="1">
    <source>
        <dbReference type="ARBA" id="ARBA00023172"/>
    </source>
</evidence>
<dbReference type="InterPro" id="IPR013762">
    <property type="entry name" value="Integrase-like_cat_sf"/>
</dbReference>
<dbReference type="EMBL" id="AP023355">
    <property type="protein sequence ID" value="BCJ38860.1"/>
    <property type="molecule type" value="Genomic_DNA"/>
</dbReference>
<reference evidence="2 3" key="1">
    <citation type="submission" date="2020-08" db="EMBL/GenBank/DDBJ databases">
        <title>Whole genome shotgun sequence of Actinocatenispora thailandica NBRC 105041.</title>
        <authorList>
            <person name="Komaki H."/>
            <person name="Tamura T."/>
        </authorList>
    </citation>
    <scope>NUCLEOTIDE SEQUENCE [LARGE SCALE GENOMIC DNA]</scope>
    <source>
        <strain evidence="2 3">NBRC 105041</strain>
    </source>
</reference>
<protein>
    <recommendedName>
        <fullName evidence="4">Tyr recombinase domain-containing protein</fullName>
    </recommendedName>
</protein>